<accession>M1E0H9</accession>
<evidence type="ECO:0000313" key="2">
    <source>
        <dbReference type="EnsemblPlants" id="PGSC0003DMT400097381"/>
    </source>
</evidence>
<proteinExistence type="predicted"/>
<reference evidence="3" key="1">
    <citation type="journal article" date="2011" name="Nature">
        <title>Genome sequence and analysis of the tuber crop potato.</title>
        <authorList>
            <consortium name="The Potato Genome Sequencing Consortium"/>
        </authorList>
    </citation>
    <scope>NUCLEOTIDE SEQUENCE [LARGE SCALE GENOMIC DNA]</scope>
    <source>
        <strain evidence="3">cv. DM1-3 516 R44</strain>
    </source>
</reference>
<dbReference type="InParanoid" id="M1E0H9"/>
<feature type="region of interest" description="Disordered" evidence="1">
    <location>
        <begin position="16"/>
        <end position="35"/>
    </location>
</feature>
<evidence type="ECO:0000256" key="1">
    <source>
        <dbReference type="SAM" id="MobiDB-lite"/>
    </source>
</evidence>
<dbReference type="PaxDb" id="4113-PGSC0003DMT400097381"/>
<feature type="region of interest" description="Disordered" evidence="1">
    <location>
        <begin position="77"/>
        <end position="115"/>
    </location>
</feature>
<dbReference type="Proteomes" id="UP000011115">
    <property type="component" value="Unassembled WGS sequence"/>
</dbReference>
<evidence type="ECO:0000313" key="3">
    <source>
        <dbReference type="Proteomes" id="UP000011115"/>
    </source>
</evidence>
<sequence>MIAVSILPVLCGTTVKRSSSEHKMEDQTNNDNLSQEFRMPHHMKLMATSMNQIYQIVDAGIYKKFNPNVDFGTTIEETNNLQTRPKQQKNKTATKKLQFSAKNTANQQIKDHKNN</sequence>
<dbReference type="AlphaFoldDB" id="M1E0H9"/>
<dbReference type="HOGENOM" id="CLU_2113231_0_0_1"/>
<name>M1E0H9_SOLTU</name>
<dbReference type="EnsemblPlants" id="PGSC0003DMT400097381">
    <property type="protein sequence ID" value="PGSC0003DMT400097381"/>
    <property type="gene ID" value="PGSC0003DMG400046952"/>
</dbReference>
<dbReference type="Gramene" id="PGSC0003DMT400097381">
    <property type="protein sequence ID" value="PGSC0003DMT400097381"/>
    <property type="gene ID" value="PGSC0003DMG400046952"/>
</dbReference>
<keyword evidence="3" id="KW-1185">Reference proteome</keyword>
<reference evidence="2" key="2">
    <citation type="submission" date="2015-06" db="UniProtKB">
        <authorList>
            <consortium name="EnsemblPlants"/>
        </authorList>
    </citation>
    <scope>IDENTIFICATION</scope>
    <source>
        <strain evidence="2">DM1-3 516 R44</strain>
    </source>
</reference>
<protein>
    <submittedName>
        <fullName evidence="2">Uncharacterized protein</fullName>
    </submittedName>
</protein>
<feature type="compositionally biased region" description="Polar residues" evidence="1">
    <location>
        <begin position="95"/>
        <end position="108"/>
    </location>
</feature>
<organism evidence="2 3">
    <name type="scientific">Solanum tuberosum</name>
    <name type="common">Potato</name>
    <dbReference type="NCBI Taxonomy" id="4113"/>
    <lineage>
        <taxon>Eukaryota</taxon>
        <taxon>Viridiplantae</taxon>
        <taxon>Streptophyta</taxon>
        <taxon>Embryophyta</taxon>
        <taxon>Tracheophyta</taxon>
        <taxon>Spermatophyta</taxon>
        <taxon>Magnoliopsida</taxon>
        <taxon>eudicotyledons</taxon>
        <taxon>Gunneridae</taxon>
        <taxon>Pentapetalae</taxon>
        <taxon>asterids</taxon>
        <taxon>lamiids</taxon>
        <taxon>Solanales</taxon>
        <taxon>Solanaceae</taxon>
        <taxon>Solanoideae</taxon>
        <taxon>Solaneae</taxon>
        <taxon>Solanum</taxon>
    </lineage>
</organism>